<sequence>MTAEDSRINQLSSGESIIDPYFELDSISRCIRFAAESIRRGINSKSTKRKGSFAFCCAFRRACSTAFALCRAFRRACSTVYCTCLLVALACSPMSSSTTEVDAEQSYRYYRFGL</sequence>
<organism evidence="1">
    <name type="scientific">Pseudo-nitzschia australis</name>
    <dbReference type="NCBI Taxonomy" id="44445"/>
    <lineage>
        <taxon>Eukaryota</taxon>
        <taxon>Sar</taxon>
        <taxon>Stramenopiles</taxon>
        <taxon>Ochrophyta</taxon>
        <taxon>Bacillariophyta</taxon>
        <taxon>Bacillariophyceae</taxon>
        <taxon>Bacillariophycidae</taxon>
        <taxon>Bacillariales</taxon>
        <taxon>Bacillariaceae</taxon>
        <taxon>Pseudo-nitzschia</taxon>
    </lineage>
</organism>
<evidence type="ECO:0000313" key="1">
    <source>
        <dbReference type="EMBL" id="CAE0727836.1"/>
    </source>
</evidence>
<dbReference type="EMBL" id="HBIX01031013">
    <property type="protein sequence ID" value="CAE0727836.1"/>
    <property type="molecule type" value="Transcribed_RNA"/>
</dbReference>
<dbReference type="AlphaFoldDB" id="A0A7S4AV90"/>
<accession>A0A7S4AV90</accession>
<proteinExistence type="predicted"/>
<reference evidence="1" key="1">
    <citation type="submission" date="2021-01" db="EMBL/GenBank/DDBJ databases">
        <authorList>
            <person name="Corre E."/>
            <person name="Pelletier E."/>
            <person name="Niang G."/>
            <person name="Scheremetjew M."/>
            <person name="Finn R."/>
            <person name="Kale V."/>
            <person name="Holt S."/>
            <person name="Cochrane G."/>
            <person name="Meng A."/>
            <person name="Brown T."/>
            <person name="Cohen L."/>
        </authorList>
    </citation>
    <scope>NUCLEOTIDE SEQUENCE</scope>
    <source>
        <strain evidence="1">10249 10 AB</strain>
    </source>
</reference>
<name>A0A7S4AV90_9STRA</name>
<gene>
    <name evidence="1" type="ORF">PAUS00366_LOCUS20620</name>
</gene>
<protein>
    <submittedName>
        <fullName evidence="1">Uncharacterized protein</fullName>
    </submittedName>
</protein>